<dbReference type="AlphaFoldDB" id="A0A3R5X2X2"/>
<name>A0A3R5X2X2_9BACT</name>
<protein>
    <recommendedName>
        <fullName evidence="5">Flagellar hook-associated protein 2</fullName>
        <shortName evidence="5">HAP2</shortName>
    </recommendedName>
    <alternativeName>
        <fullName evidence="5">Flagellar cap protein</fullName>
    </alternativeName>
</protein>
<organism evidence="8 9">
    <name type="scientific">Geovibrio thiophilus</name>
    <dbReference type="NCBI Taxonomy" id="139438"/>
    <lineage>
        <taxon>Bacteria</taxon>
        <taxon>Pseudomonadati</taxon>
        <taxon>Deferribacterota</taxon>
        <taxon>Deferribacteres</taxon>
        <taxon>Deferribacterales</taxon>
        <taxon>Geovibrionaceae</taxon>
        <taxon>Geovibrio</taxon>
    </lineage>
</organism>
<comment type="function">
    <text evidence="5">Required for morphogenesis and for the elongation of the flagellar filament by facilitating polymerization of the flagellin monomers at the tip of growing filament. Forms a capping structure, which prevents flagellin subunits (transported through the central channel of the flagellum) from leaking out without polymerization at the distal end.</text>
</comment>
<comment type="subunit">
    <text evidence="2 5">Homopentamer.</text>
</comment>
<dbReference type="GO" id="GO:0009424">
    <property type="term" value="C:bacterial-type flagellum hook"/>
    <property type="evidence" value="ECO:0007669"/>
    <property type="project" value="UniProtKB-UniRule"/>
</dbReference>
<evidence type="ECO:0000256" key="1">
    <source>
        <dbReference type="ARBA" id="ARBA00009764"/>
    </source>
</evidence>
<evidence type="ECO:0000256" key="4">
    <source>
        <dbReference type="ARBA" id="ARBA00023143"/>
    </source>
</evidence>
<keyword evidence="8" id="KW-0966">Cell projection</keyword>
<dbReference type="GO" id="GO:0005576">
    <property type="term" value="C:extracellular region"/>
    <property type="evidence" value="ECO:0007669"/>
    <property type="project" value="UniProtKB-SubCell"/>
</dbReference>
<dbReference type="Pfam" id="PF07195">
    <property type="entry name" value="FliD_C"/>
    <property type="match status" value="1"/>
</dbReference>
<dbReference type="PANTHER" id="PTHR30288">
    <property type="entry name" value="FLAGELLAR CAP/ASSEMBLY PROTEIN FLID"/>
    <property type="match status" value="1"/>
</dbReference>
<dbReference type="KEGG" id="gtl:EP073_07490"/>
<dbReference type="GO" id="GO:0009421">
    <property type="term" value="C:bacterial-type flagellum filament cap"/>
    <property type="evidence" value="ECO:0007669"/>
    <property type="project" value="InterPro"/>
</dbReference>
<proteinExistence type="inferred from homology"/>
<sequence>MGAIKMSGIVSGMDTNAIVEQLVAQSQIPITNLENKYELKQLEKDIYQDVSDRLGTLNSNLLTLRLESTYKTKSTESSNTAVLAATATTEAAKGSYSVVVKQTAKNASWVSSYTRQRLTAKGAGVTGSTGTPADYLEGKHTVTVTNEGSSYMAVNSFKPNEWGTVKKQNGMAIDSAVVSSDGTIQSDISGTVTFQVSDGTDTSSIWSSVNVDSGDNINEVARDLETRLNNNINSDKGTTGVQYVAVRADYNQEDDEWSIAVYSPTTVTGLTITPTGGDIDETLGLEYGYESTSSVSTVTSYFIASDLTTLGQKINNTESGLIKGITLTGTGLTEGSFSITQDASLLVASESYSTVTGATGFSATPSTALTQNLSDAGGTTASNGYFTINDTKIYIDDFSALTVNDLLAKINSSGAGVTATYDEAANNIVLSSNTAGSGSITVGDSSDTSNMLTVLKLTANQGAVKTTGSTSGSISTTSALSSAGLSSAPTSGTFSINGVSIYVDATTDSLNDVIKKVNVSGAGVTMVYDSVRDKITVTGSGTEQITFGSPSDTSSFLAAVNLTQSTTTTQALGTAGRNSIVEVNEVTYVRDSNEISDIIAGVTLDLRSASETPVTISITADTTKATEALASFIQTYNEMVTVLNAPMLDDDQKKYLTALTDEDKESMSDDDIAEYQAYYKEYNTYNMIRKSSELRSLKQNLRTTLFTEIPGLTGSISNLLELGIDVAGDGDITIEALGLLVTDSTDYDEILAALESNETLQEVLSDNADDVYEFFSANIIVGNDDSDTEDEDGNPINESNDIQGWTRIYSSLITRYTNYDGMIQKKIVSEGTLDKEMLRIAEQIETYQLRAEQQLERYWAQFTAMEQAISDAQAMGESLSSLTSSS</sequence>
<comment type="similarity">
    <text evidence="1 5">Belongs to the FliD family.</text>
</comment>
<dbReference type="PANTHER" id="PTHR30288:SF0">
    <property type="entry name" value="FLAGELLAR HOOK-ASSOCIATED PROTEIN 2"/>
    <property type="match status" value="1"/>
</dbReference>
<dbReference type="OrthoDB" id="9776025at2"/>
<evidence type="ECO:0000313" key="9">
    <source>
        <dbReference type="Proteomes" id="UP000287502"/>
    </source>
</evidence>
<dbReference type="Pfam" id="PF02465">
    <property type="entry name" value="FliD_N"/>
    <property type="match status" value="1"/>
</dbReference>
<dbReference type="InterPro" id="IPR010809">
    <property type="entry name" value="FliD_C"/>
</dbReference>
<dbReference type="Proteomes" id="UP000287502">
    <property type="component" value="Chromosome"/>
</dbReference>
<keyword evidence="4 5" id="KW-0975">Bacterial flagellum</keyword>
<evidence type="ECO:0000256" key="2">
    <source>
        <dbReference type="ARBA" id="ARBA00011255"/>
    </source>
</evidence>
<keyword evidence="5" id="KW-0964">Secreted</keyword>
<comment type="subcellular location">
    <subcellularLocation>
        <location evidence="5">Secreted</location>
    </subcellularLocation>
    <subcellularLocation>
        <location evidence="5">Bacterial flagellum</location>
    </subcellularLocation>
</comment>
<evidence type="ECO:0000259" key="7">
    <source>
        <dbReference type="Pfam" id="PF07195"/>
    </source>
</evidence>
<dbReference type="InterPro" id="IPR040026">
    <property type="entry name" value="FliD"/>
</dbReference>
<feature type="domain" description="Flagellar hook-associated protein 2 N-terminal" evidence="6">
    <location>
        <begin position="11"/>
        <end position="106"/>
    </location>
</feature>
<dbReference type="EMBL" id="CP035108">
    <property type="protein sequence ID" value="QAR33249.1"/>
    <property type="molecule type" value="Genomic_DNA"/>
</dbReference>
<evidence type="ECO:0000256" key="5">
    <source>
        <dbReference type="RuleBase" id="RU362066"/>
    </source>
</evidence>
<evidence type="ECO:0000313" key="8">
    <source>
        <dbReference type="EMBL" id="QAR33249.1"/>
    </source>
</evidence>
<dbReference type="GO" id="GO:0007155">
    <property type="term" value="P:cell adhesion"/>
    <property type="evidence" value="ECO:0007669"/>
    <property type="project" value="InterPro"/>
</dbReference>
<reference evidence="8 9" key="1">
    <citation type="submission" date="2019-01" db="EMBL/GenBank/DDBJ databases">
        <title>Geovibrio thiophilus DSM 11263, complete genome.</title>
        <authorList>
            <person name="Spring S."/>
            <person name="Bunk B."/>
            <person name="Sproer C."/>
        </authorList>
    </citation>
    <scope>NUCLEOTIDE SEQUENCE [LARGE SCALE GENOMIC DNA]</scope>
    <source>
        <strain evidence="8 9">DSM 11263</strain>
    </source>
</reference>
<gene>
    <name evidence="8" type="ORF">EP073_07490</name>
</gene>
<accession>A0A3R5X2X2</accession>
<keyword evidence="8" id="KW-0282">Flagellum</keyword>
<dbReference type="GO" id="GO:0071973">
    <property type="term" value="P:bacterial-type flagellum-dependent cell motility"/>
    <property type="evidence" value="ECO:0007669"/>
    <property type="project" value="TreeGrafter"/>
</dbReference>
<feature type="domain" description="Flagellar hook-associated protein 2 C-terminal" evidence="7">
    <location>
        <begin position="576"/>
        <end position="873"/>
    </location>
</feature>
<keyword evidence="9" id="KW-1185">Reference proteome</keyword>
<evidence type="ECO:0000256" key="3">
    <source>
        <dbReference type="ARBA" id="ARBA00023054"/>
    </source>
</evidence>
<dbReference type="InterPro" id="IPR003481">
    <property type="entry name" value="FliD_N"/>
</dbReference>
<dbReference type="RefSeq" id="WP_128466535.1">
    <property type="nucleotide sequence ID" value="NZ_CP035108.1"/>
</dbReference>
<keyword evidence="3" id="KW-0175">Coiled coil</keyword>
<evidence type="ECO:0000259" key="6">
    <source>
        <dbReference type="Pfam" id="PF02465"/>
    </source>
</evidence>
<keyword evidence="8" id="KW-0969">Cilium</keyword>